<evidence type="ECO:0000313" key="3">
    <source>
        <dbReference type="Proteomes" id="UP000000994"/>
    </source>
</evidence>
<organism evidence="2 3">
    <name type="scientific">Synechococcus phage S-PM2</name>
    <dbReference type="NCBI Taxonomy" id="238854"/>
    <lineage>
        <taxon>Viruses</taxon>
        <taxon>Duplodnaviria</taxon>
        <taxon>Heunggongvirae</taxon>
        <taxon>Uroviricota</taxon>
        <taxon>Caudoviricetes</taxon>
        <taxon>Pantevenvirales</taxon>
        <taxon>Kyanoviridae</taxon>
        <taxon>Nodensvirus</taxon>
        <taxon>Nodensvirus spm2</taxon>
    </lineage>
</organism>
<gene>
    <name evidence="2" type="ORF">S-PM2p033</name>
</gene>
<dbReference type="RefSeq" id="YP_195067.1">
    <property type="nucleotide sequence ID" value="NC_006820.1"/>
</dbReference>
<dbReference type="KEGG" id="vg:3260392"/>
<dbReference type="Proteomes" id="UP000000994">
    <property type="component" value="Segment"/>
</dbReference>
<dbReference type="EMBL" id="AJ630128">
    <property type="protein sequence ID" value="CAF34097.1"/>
    <property type="molecule type" value="Genomic_DNA"/>
</dbReference>
<name>Q5GQS1_BPSYP</name>
<dbReference type="GeneID" id="3260392"/>
<keyword evidence="1" id="KW-0175">Coiled coil</keyword>
<reference evidence="2 3" key="2">
    <citation type="journal article" date="2005" name="J. Bacteriol.">
        <title>The genome of S-PM2, a 'photosynthetic' T4-type bacteriophage that infects marine Synechococcus strains.</title>
        <authorList>
            <person name="Mann N.H."/>
            <person name="Clokie M.R."/>
            <person name="Millard A."/>
            <person name="Cook A."/>
            <person name="Wilson W.H."/>
            <person name="Wheatley P.J."/>
            <person name="Letarov A."/>
            <person name="Krisch H.M."/>
        </authorList>
    </citation>
    <scope>NUCLEOTIDE SEQUENCE</scope>
</reference>
<feature type="coiled-coil region" evidence="1">
    <location>
        <begin position="13"/>
        <end position="43"/>
    </location>
</feature>
<reference evidence="2 3" key="1">
    <citation type="journal article" date="2004" name="Proc. Natl. Acad. Sci. U.S.A.">
        <title>Genetic organization of the psbAD region in phages infecting marine Synechococcus strains.</title>
        <authorList>
            <person name="Millard A."/>
            <person name="Clokie M.R."/>
            <person name="Shub D.A."/>
            <person name="Mann N.H."/>
        </authorList>
    </citation>
    <scope>NUCLEOTIDE SEQUENCE [LARGE SCALE GENOMIC DNA]</scope>
</reference>
<keyword evidence="3" id="KW-1185">Reference proteome</keyword>
<evidence type="ECO:0000256" key="1">
    <source>
        <dbReference type="SAM" id="Coils"/>
    </source>
</evidence>
<protein>
    <submittedName>
        <fullName evidence="2">Hypothetical-Protein belonging to T4-LIKE GC: 778</fullName>
    </submittedName>
</protein>
<sequence>MTNPNTFMKNKTLKLLMGDLEKVEQEATKIRNQINNLLKLKND</sequence>
<evidence type="ECO:0000313" key="2">
    <source>
        <dbReference type="EMBL" id="CAF34097.1"/>
    </source>
</evidence>
<organismHost>
    <name type="scientific">Synechococcus</name>
    <dbReference type="NCBI Taxonomy" id="1129"/>
</organismHost>
<accession>Q5GQS1</accession>
<proteinExistence type="predicted"/>